<dbReference type="InterPro" id="IPR036909">
    <property type="entry name" value="Cyt_c-like_dom_sf"/>
</dbReference>
<sequence length="1189" mass="129255">MPHPHPTMIPHSRDRSASLNQLSASWKRSWRCLLASLSWCVCTTPAHAQRDLTDIPQPDPVAELAAMQVAEGFEVNLFAADPDIASPIHMNWDAEGRLWIAASKHYPQLQPGAEPTDELIVLEDTNGDGVADKRTVFADDLMIPTGVLPGDGGVYVANSTQLIHLSDTDGDGKADQRRTILSGFGTEDTHHLLHTPRWRPDGRMSMNQSIYIHSHLETPYGIKHLDGGGIWNFDPHTSELEIFCKGFVNPWGHAIDPYGQSFATDGAYFDGINYTFPGAVFVTSPGATRWLSGLNPGSPKHCGLEILSGSAMPEDYQGVLVTNDFRGHRVCMFKIEKQGAGYRSVQLPELIRSEHIAFRPIDVKMGPDGAIYVADWYNPIIQHGEVDFRDPRRDTEHGRIWRITAKGHTATKRPAYATLTESQLAERLTSSALWERQFARQELAQREPGKVDSVLAKLSEAPAADPSRQLQRMWLSLAQHRFEPSLVGELRQAEDPRVRAAALRVIGEQQSSIPEAEAWLLSAIDDTDDQVVLEAVCGLHRSASLAAVQGILQAAQRPEQDQYLKFAIWNGLRDTESQWLPAFESGELSVTDLRSLQALTDAATSPSVAKVLVQQIADQPAEFRERWVELIAAKGDAQGLGALAHWICNAAPRGTEEGSRLLRIVGAQAKARNMVPSGVAAWLPASSADLPVEQDSNRQFRIALSEVLGQWKVVQTAQTLSNWLQTAVASEDVAMARATAGALAALPAPEGRLQVEALAEDRSANIELRGVAIAALGSYDTAAACKSLLALLQDPASNGTPAGADEALTAILNSKSGAAALKKAIAGTQKADWSPDRARDLLAAVRLNSQSSPELEQSIIRSTGLENAGWKISPEFTQEMLGLMQREGDPANGEQIYRRGKLQCVNCHAIGQSGIAIGPNLVSLGASSSADYVLESLIDPSAKVKEGFQTLSVLLDDDEIVSGLQKTKTPQALTLQLADGSLRTLPTDTILESRDGKSLMPAGLVDQLSEAELADLLAFLSSLGKQAEYTVDTKNWVRNYETLLWTPEANSRLNRTSWDTAATDDPSLTWGMLSTTVQGRLPLHEAAVFQPHREVPRTVFLKFTIDCKKPGAVNLRFSESPSAISYWIDTRPEPTPQAGTPIMLTTGLHEIVLGVRVEETSGWLGCEVVEAASEGALFDLPPPAQAVPQ</sequence>
<dbReference type="Gene3D" id="1.10.760.10">
    <property type="entry name" value="Cytochrome c-like domain"/>
    <property type="match status" value="1"/>
</dbReference>
<dbReference type="SUPFAM" id="SSF48371">
    <property type="entry name" value="ARM repeat"/>
    <property type="match status" value="2"/>
</dbReference>
<dbReference type="Gene3D" id="2.120.10.30">
    <property type="entry name" value="TolB, C-terminal domain"/>
    <property type="match status" value="1"/>
</dbReference>
<dbReference type="PROSITE" id="PS51007">
    <property type="entry name" value="CYTC"/>
    <property type="match status" value="1"/>
</dbReference>
<evidence type="ECO:0000256" key="3">
    <source>
        <dbReference type="ARBA" id="ARBA00023004"/>
    </source>
</evidence>
<dbReference type="NCBIfam" id="TIGR02604">
    <property type="entry name" value="Piru_Ver_Nterm"/>
    <property type="match status" value="1"/>
</dbReference>
<dbReference type="KEGG" id="ahel:Q31a_10320"/>
<dbReference type="SUPFAM" id="SSF46626">
    <property type="entry name" value="Cytochrome c"/>
    <property type="match status" value="1"/>
</dbReference>
<dbReference type="InterPro" id="IPR055557">
    <property type="entry name" value="DUF7133"/>
</dbReference>
<dbReference type="InterPro" id="IPR013427">
    <property type="entry name" value="Haem-bd_dom_put"/>
</dbReference>
<dbReference type="Gene3D" id="1.25.10.10">
    <property type="entry name" value="Leucine-rich Repeat Variant"/>
    <property type="match status" value="1"/>
</dbReference>
<dbReference type="RefSeq" id="WP_145074770.1">
    <property type="nucleotide sequence ID" value="NZ_CP036298.1"/>
</dbReference>
<keyword evidence="3 4" id="KW-0408">Iron</keyword>
<evidence type="ECO:0000259" key="5">
    <source>
        <dbReference type="PROSITE" id="PS51007"/>
    </source>
</evidence>
<dbReference type="OrthoDB" id="228131at2"/>
<keyword evidence="7" id="KW-1185">Reference proteome</keyword>
<dbReference type="GO" id="GO:0046872">
    <property type="term" value="F:metal ion binding"/>
    <property type="evidence" value="ECO:0007669"/>
    <property type="project" value="UniProtKB-KW"/>
</dbReference>
<dbReference type="EMBL" id="CP036298">
    <property type="protein sequence ID" value="QDV22746.1"/>
    <property type="molecule type" value="Genomic_DNA"/>
</dbReference>
<dbReference type="InterPro" id="IPR009056">
    <property type="entry name" value="Cyt_c-like_dom"/>
</dbReference>
<dbReference type="GO" id="GO:0009055">
    <property type="term" value="F:electron transfer activity"/>
    <property type="evidence" value="ECO:0007669"/>
    <property type="project" value="InterPro"/>
</dbReference>
<evidence type="ECO:0000313" key="7">
    <source>
        <dbReference type="Proteomes" id="UP000318017"/>
    </source>
</evidence>
<dbReference type="AlphaFoldDB" id="A0A518G2A9"/>
<reference evidence="6 7" key="1">
    <citation type="submission" date="2019-02" db="EMBL/GenBank/DDBJ databases">
        <title>Deep-cultivation of Planctomycetes and their phenomic and genomic characterization uncovers novel biology.</title>
        <authorList>
            <person name="Wiegand S."/>
            <person name="Jogler M."/>
            <person name="Boedeker C."/>
            <person name="Pinto D."/>
            <person name="Vollmers J."/>
            <person name="Rivas-Marin E."/>
            <person name="Kohn T."/>
            <person name="Peeters S.H."/>
            <person name="Heuer A."/>
            <person name="Rast P."/>
            <person name="Oberbeckmann S."/>
            <person name="Bunk B."/>
            <person name="Jeske O."/>
            <person name="Meyerdierks A."/>
            <person name="Storesund J.E."/>
            <person name="Kallscheuer N."/>
            <person name="Luecker S."/>
            <person name="Lage O.M."/>
            <person name="Pohl T."/>
            <person name="Merkel B.J."/>
            <person name="Hornburger P."/>
            <person name="Mueller R.-W."/>
            <person name="Bruemmer F."/>
            <person name="Labrenz M."/>
            <person name="Spormann A.M."/>
            <person name="Op den Camp H."/>
            <person name="Overmann J."/>
            <person name="Amann R."/>
            <person name="Jetten M.S.M."/>
            <person name="Mascher T."/>
            <person name="Medema M.H."/>
            <person name="Devos D.P."/>
            <person name="Kaster A.-K."/>
            <person name="Ovreas L."/>
            <person name="Rohde M."/>
            <person name="Galperin M.Y."/>
            <person name="Jogler C."/>
        </authorList>
    </citation>
    <scope>NUCLEOTIDE SEQUENCE [LARGE SCALE GENOMIC DNA]</scope>
    <source>
        <strain evidence="6 7">Q31a</strain>
    </source>
</reference>
<dbReference type="InterPro" id="IPR011989">
    <property type="entry name" value="ARM-like"/>
</dbReference>
<dbReference type="Pfam" id="PF13646">
    <property type="entry name" value="HEAT_2"/>
    <property type="match status" value="1"/>
</dbReference>
<dbReference type="SUPFAM" id="SSF50952">
    <property type="entry name" value="Soluble quinoprotein glucose dehydrogenase"/>
    <property type="match status" value="1"/>
</dbReference>
<name>A0A518G2A9_9BACT</name>
<dbReference type="PANTHER" id="PTHR33546:SF1">
    <property type="entry name" value="LARGE, MULTIFUNCTIONAL SECRETED PROTEIN"/>
    <property type="match status" value="1"/>
</dbReference>
<evidence type="ECO:0000313" key="6">
    <source>
        <dbReference type="EMBL" id="QDV22746.1"/>
    </source>
</evidence>
<dbReference type="GO" id="GO:0020037">
    <property type="term" value="F:heme binding"/>
    <property type="evidence" value="ECO:0007669"/>
    <property type="project" value="InterPro"/>
</dbReference>
<gene>
    <name evidence="6" type="ORF">Q31a_10320</name>
</gene>
<dbReference type="Proteomes" id="UP000318017">
    <property type="component" value="Chromosome"/>
</dbReference>
<keyword evidence="1 4" id="KW-0349">Heme</keyword>
<keyword evidence="2 4" id="KW-0479">Metal-binding</keyword>
<organism evidence="6 7">
    <name type="scientific">Aureliella helgolandensis</name>
    <dbReference type="NCBI Taxonomy" id="2527968"/>
    <lineage>
        <taxon>Bacteria</taxon>
        <taxon>Pseudomonadati</taxon>
        <taxon>Planctomycetota</taxon>
        <taxon>Planctomycetia</taxon>
        <taxon>Pirellulales</taxon>
        <taxon>Pirellulaceae</taxon>
        <taxon>Aureliella</taxon>
    </lineage>
</organism>
<evidence type="ECO:0000256" key="4">
    <source>
        <dbReference type="PROSITE-ProRule" id="PRU00433"/>
    </source>
</evidence>
<dbReference type="Pfam" id="PF23500">
    <property type="entry name" value="DUF7133"/>
    <property type="match status" value="2"/>
</dbReference>
<feature type="domain" description="Cytochrome c" evidence="5">
    <location>
        <begin position="888"/>
        <end position="1024"/>
    </location>
</feature>
<dbReference type="NCBIfam" id="TIGR02603">
    <property type="entry name" value="CxxCH_TIGR02603"/>
    <property type="match status" value="1"/>
</dbReference>
<protein>
    <submittedName>
        <fullName evidence="6">Cytochrome c</fullName>
    </submittedName>
</protein>
<dbReference type="InterPro" id="IPR011041">
    <property type="entry name" value="Quinoprot_gluc/sorb_DH_b-prop"/>
</dbReference>
<dbReference type="PANTHER" id="PTHR33546">
    <property type="entry name" value="LARGE, MULTIFUNCTIONAL SECRETED PROTEIN-RELATED"/>
    <property type="match status" value="1"/>
</dbReference>
<evidence type="ECO:0000256" key="1">
    <source>
        <dbReference type="ARBA" id="ARBA00022617"/>
    </source>
</evidence>
<accession>A0A518G2A9</accession>
<dbReference type="InterPro" id="IPR016024">
    <property type="entry name" value="ARM-type_fold"/>
</dbReference>
<dbReference type="InterPro" id="IPR011042">
    <property type="entry name" value="6-blade_b-propeller_TolB-like"/>
</dbReference>
<dbReference type="InterPro" id="IPR013428">
    <property type="entry name" value="Membrane-bound_put_N"/>
</dbReference>
<evidence type="ECO:0000256" key="2">
    <source>
        <dbReference type="ARBA" id="ARBA00022723"/>
    </source>
</evidence>
<proteinExistence type="predicted"/>